<protein>
    <recommendedName>
        <fullName evidence="1">DUF5753 domain-containing protein</fullName>
    </recommendedName>
</protein>
<dbReference type="AlphaFoldDB" id="A0A6B3BTK8"/>
<dbReference type="EMBL" id="JAAGLU010000013">
    <property type="protein sequence ID" value="NEC87659.1"/>
    <property type="molecule type" value="Genomic_DNA"/>
</dbReference>
<evidence type="ECO:0000313" key="2">
    <source>
        <dbReference type="EMBL" id="NEC87659.1"/>
    </source>
</evidence>
<gene>
    <name evidence="2" type="ORF">G3I71_17885</name>
</gene>
<reference evidence="2" key="1">
    <citation type="submission" date="2020-01" db="EMBL/GenBank/DDBJ databases">
        <title>Insect and environment-associated Actinomycetes.</title>
        <authorList>
            <person name="Currrie C."/>
            <person name="Chevrette M."/>
            <person name="Carlson C."/>
            <person name="Stubbendieck R."/>
            <person name="Wendt-Pienkowski E."/>
        </authorList>
    </citation>
    <scope>NUCLEOTIDE SEQUENCE</scope>
    <source>
        <strain evidence="2">SID12501</strain>
    </source>
</reference>
<dbReference type="InterPro" id="IPR043917">
    <property type="entry name" value="DUF5753"/>
</dbReference>
<organism evidence="2">
    <name type="scientific">Streptomyces sp. SID12501</name>
    <dbReference type="NCBI Taxonomy" id="2706042"/>
    <lineage>
        <taxon>Bacteria</taxon>
        <taxon>Bacillati</taxon>
        <taxon>Actinomycetota</taxon>
        <taxon>Actinomycetes</taxon>
        <taxon>Kitasatosporales</taxon>
        <taxon>Streptomycetaceae</taxon>
        <taxon>Streptomyces</taxon>
    </lineage>
</organism>
<evidence type="ECO:0000259" key="1">
    <source>
        <dbReference type="Pfam" id="PF19054"/>
    </source>
</evidence>
<dbReference type="RefSeq" id="WP_164315777.1">
    <property type="nucleotide sequence ID" value="NZ_JAAGLU010000013.1"/>
</dbReference>
<dbReference type="Pfam" id="PF19054">
    <property type="entry name" value="DUF5753"/>
    <property type="match status" value="1"/>
</dbReference>
<name>A0A6B3BTK8_9ACTN</name>
<sequence length="63" mass="7269">MFTQEQKVTQRTKSTLLIEGEAELTYYEHAFDMLRSAALSPDDSLAFRQQTIDSIAQEEELNE</sequence>
<comment type="caution">
    <text evidence="2">The sequence shown here is derived from an EMBL/GenBank/DDBJ whole genome shotgun (WGS) entry which is preliminary data.</text>
</comment>
<feature type="domain" description="DUF5753" evidence="1">
    <location>
        <begin position="10"/>
        <end position="47"/>
    </location>
</feature>
<accession>A0A6B3BTK8</accession>
<proteinExistence type="predicted"/>